<dbReference type="EMBL" id="JAUFPN010000299">
    <property type="protein sequence ID" value="MDN3568655.1"/>
    <property type="molecule type" value="Genomic_DNA"/>
</dbReference>
<keyword evidence="2" id="KW-1185">Reference proteome</keyword>
<dbReference type="RefSeq" id="WP_290320763.1">
    <property type="nucleotide sequence ID" value="NZ_JAUFPN010000299.1"/>
</dbReference>
<reference evidence="2" key="1">
    <citation type="journal article" date="2019" name="Int. J. Syst. Evol. Microbiol.">
        <title>The Global Catalogue of Microorganisms (GCM) 10K type strain sequencing project: providing services to taxonomists for standard genome sequencing and annotation.</title>
        <authorList>
            <consortium name="The Broad Institute Genomics Platform"/>
            <consortium name="The Broad Institute Genome Sequencing Center for Infectious Disease"/>
            <person name="Wu L."/>
            <person name="Ma J."/>
        </authorList>
    </citation>
    <scope>NUCLEOTIDE SEQUENCE [LARGE SCALE GENOMIC DNA]</scope>
    <source>
        <strain evidence="2">CECT 7131</strain>
    </source>
</reference>
<proteinExistence type="predicted"/>
<sequence length="118" mass="13489">MSKPAQMQINFDAPIAFPLSPRAAGRLAARQRHNVLTNPHPEDSFAWTEWRAGWGLVWGIPESAEGKAEYLRLEFLRLWGVLTEIRDNPDCPQRIRDKATRALTLDKAQQKEPEVREG</sequence>
<name>A0ABT8AGB2_9PROT</name>
<gene>
    <name evidence="1" type="ORF">QWZ14_30135</name>
</gene>
<comment type="caution">
    <text evidence="1">The sequence shown here is derived from an EMBL/GenBank/DDBJ whole genome shotgun (WGS) entry which is preliminary data.</text>
</comment>
<evidence type="ECO:0000313" key="2">
    <source>
        <dbReference type="Proteomes" id="UP001529369"/>
    </source>
</evidence>
<dbReference type="Proteomes" id="UP001529369">
    <property type="component" value="Unassembled WGS sequence"/>
</dbReference>
<accession>A0ABT8AGB2</accession>
<protein>
    <submittedName>
        <fullName evidence="1">Uncharacterized protein</fullName>
    </submittedName>
</protein>
<evidence type="ECO:0000313" key="1">
    <source>
        <dbReference type="EMBL" id="MDN3568655.1"/>
    </source>
</evidence>
<organism evidence="1 2">
    <name type="scientific">Paeniroseomonas aquatica</name>
    <dbReference type="NCBI Taxonomy" id="373043"/>
    <lineage>
        <taxon>Bacteria</taxon>
        <taxon>Pseudomonadati</taxon>
        <taxon>Pseudomonadota</taxon>
        <taxon>Alphaproteobacteria</taxon>
        <taxon>Acetobacterales</taxon>
        <taxon>Acetobacteraceae</taxon>
        <taxon>Paeniroseomonas</taxon>
    </lineage>
</organism>